<evidence type="ECO:0000259" key="16">
    <source>
        <dbReference type="PROSITE" id="PS50862"/>
    </source>
</evidence>
<comment type="subunit">
    <text evidence="12">Homodimer. The tRNA molecule binds across the dimer.</text>
</comment>
<evidence type="ECO:0000256" key="2">
    <source>
        <dbReference type="ARBA" id="ARBA00005045"/>
    </source>
</evidence>
<organism evidence="17 18">
    <name type="scientific">Muiribacterium halophilum</name>
    <dbReference type="NCBI Taxonomy" id="2053465"/>
    <lineage>
        <taxon>Bacteria</taxon>
        <taxon>Candidatus Muiribacteriota</taxon>
        <taxon>Candidatus Muiribacteriia</taxon>
        <taxon>Candidatus Muiribacteriales</taxon>
        <taxon>Candidatus Muiribacteriaceae</taxon>
        <taxon>Candidatus Muiribacterium</taxon>
    </lineage>
</organism>
<dbReference type="GO" id="GO:0005524">
    <property type="term" value="F:ATP binding"/>
    <property type="evidence" value="ECO:0007669"/>
    <property type="project" value="UniProtKB-UniRule"/>
</dbReference>
<dbReference type="HAMAP" id="MF_00176">
    <property type="entry name" value="Ser_tRNA_synth_type1"/>
    <property type="match status" value="1"/>
</dbReference>
<evidence type="ECO:0000256" key="1">
    <source>
        <dbReference type="ARBA" id="ARBA00004496"/>
    </source>
</evidence>
<name>A0A2N5ZGA2_MUIH1</name>
<dbReference type="InterPro" id="IPR042103">
    <property type="entry name" value="SerRS_1_N_sf"/>
</dbReference>
<dbReference type="Proteomes" id="UP000234857">
    <property type="component" value="Unassembled WGS sequence"/>
</dbReference>
<feature type="binding site" evidence="13">
    <location>
        <position position="376"/>
    </location>
    <ligand>
        <name>L-serine</name>
        <dbReference type="ChEBI" id="CHEBI:33384"/>
    </ligand>
</feature>
<feature type="binding site" evidence="13">
    <location>
        <position position="225"/>
    </location>
    <ligand>
        <name>L-serine</name>
        <dbReference type="ChEBI" id="CHEBI:33384"/>
    </ligand>
</feature>
<keyword evidence="4 12" id="KW-0963">Cytoplasm</keyword>
<comment type="domain">
    <text evidence="12">Consists of two distinct domains, a catalytic core and a N-terminal extension that is involved in tRNA binding.</text>
</comment>
<comment type="caution">
    <text evidence="12">Lacks conserved residue(s) required for the propagation of feature annotation.</text>
</comment>
<dbReference type="Pfam" id="PF02403">
    <property type="entry name" value="Seryl_tRNA_N"/>
    <property type="match status" value="1"/>
</dbReference>
<dbReference type="Pfam" id="PF00587">
    <property type="entry name" value="tRNA-synt_2b"/>
    <property type="match status" value="1"/>
</dbReference>
<feature type="binding site" evidence="12 13">
    <location>
        <position position="279"/>
    </location>
    <ligand>
        <name>L-serine</name>
        <dbReference type="ChEBI" id="CHEBI:33384"/>
    </ligand>
</feature>
<dbReference type="PANTHER" id="PTHR43697">
    <property type="entry name" value="SERYL-TRNA SYNTHETASE"/>
    <property type="match status" value="1"/>
</dbReference>
<evidence type="ECO:0000256" key="11">
    <source>
        <dbReference type="ARBA" id="ARBA00048823"/>
    </source>
</evidence>
<comment type="similarity">
    <text evidence="3 12">Belongs to the class-II aminoacyl-tRNA synthetase family. Type-1 seryl-tRNA synthetase subfamily.</text>
</comment>
<dbReference type="GO" id="GO:0006434">
    <property type="term" value="P:seryl-tRNA aminoacylation"/>
    <property type="evidence" value="ECO:0007669"/>
    <property type="project" value="UniProtKB-UniRule"/>
</dbReference>
<evidence type="ECO:0000256" key="5">
    <source>
        <dbReference type="ARBA" id="ARBA00022598"/>
    </source>
</evidence>
<feature type="binding site" evidence="12">
    <location>
        <position position="378"/>
    </location>
    <ligand>
        <name>L-serine</name>
        <dbReference type="ChEBI" id="CHEBI:33384"/>
    </ligand>
</feature>
<feature type="binding site" evidence="13">
    <location>
        <position position="256"/>
    </location>
    <ligand>
        <name>L-serine</name>
        <dbReference type="ChEBI" id="CHEBI:33384"/>
    </ligand>
</feature>
<keyword evidence="15" id="KW-0175">Coiled coil</keyword>
<evidence type="ECO:0000256" key="9">
    <source>
        <dbReference type="ARBA" id="ARBA00023146"/>
    </source>
</evidence>
<evidence type="ECO:0000256" key="8">
    <source>
        <dbReference type="ARBA" id="ARBA00022917"/>
    </source>
</evidence>
<keyword evidence="5 12" id="KW-0436">Ligase</keyword>
<evidence type="ECO:0000256" key="10">
    <source>
        <dbReference type="ARBA" id="ARBA00047929"/>
    </source>
</evidence>
<feature type="binding site" evidence="12 14">
    <location>
        <begin position="256"/>
        <end position="258"/>
    </location>
    <ligand>
        <name>ATP</name>
        <dbReference type="ChEBI" id="CHEBI:30616"/>
    </ligand>
</feature>
<evidence type="ECO:0000313" key="18">
    <source>
        <dbReference type="Proteomes" id="UP000234857"/>
    </source>
</evidence>
<dbReference type="SUPFAM" id="SSF55681">
    <property type="entry name" value="Class II aaRS and biotin synthetases"/>
    <property type="match status" value="1"/>
</dbReference>
<evidence type="ECO:0000256" key="15">
    <source>
        <dbReference type="SAM" id="Coils"/>
    </source>
</evidence>
<dbReference type="CDD" id="cd00770">
    <property type="entry name" value="SerRS_core"/>
    <property type="match status" value="1"/>
</dbReference>
<dbReference type="EMBL" id="PKTG01000083">
    <property type="protein sequence ID" value="PLX17730.1"/>
    <property type="molecule type" value="Genomic_DNA"/>
</dbReference>
<dbReference type="InterPro" id="IPR002314">
    <property type="entry name" value="aa-tRNA-synt_IIb"/>
</dbReference>
<dbReference type="UniPathway" id="UPA00906">
    <property type="reaction ID" value="UER00895"/>
</dbReference>
<evidence type="ECO:0000256" key="7">
    <source>
        <dbReference type="ARBA" id="ARBA00022840"/>
    </source>
</evidence>
<evidence type="ECO:0000256" key="14">
    <source>
        <dbReference type="PIRSR" id="PIRSR001529-2"/>
    </source>
</evidence>
<keyword evidence="6 12" id="KW-0547">Nucleotide-binding</keyword>
<dbReference type="InterPro" id="IPR002317">
    <property type="entry name" value="Ser-tRNA-ligase_type_1"/>
</dbReference>
<evidence type="ECO:0000256" key="13">
    <source>
        <dbReference type="PIRSR" id="PIRSR001529-1"/>
    </source>
</evidence>
<dbReference type="GO" id="GO:0004828">
    <property type="term" value="F:serine-tRNA ligase activity"/>
    <property type="evidence" value="ECO:0007669"/>
    <property type="project" value="UniProtKB-UniRule"/>
</dbReference>
<evidence type="ECO:0000256" key="4">
    <source>
        <dbReference type="ARBA" id="ARBA00022490"/>
    </source>
</evidence>
<feature type="binding site" evidence="12 14">
    <location>
        <begin position="343"/>
        <end position="346"/>
    </location>
    <ligand>
        <name>ATP</name>
        <dbReference type="ChEBI" id="CHEBI:30616"/>
    </ligand>
</feature>
<feature type="binding site" evidence="12">
    <location>
        <begin position="225"/>
        <end position="227"/>
    </location>
    <ligand>
        <name>L-serine</name>
        <dbReference type="ChEBI" id="CHEBI:33384"/>
    </ligand>
</feature>
<dbReference type="PIRSF" id="PIRSF001529">
    <property type="entry name" value="Ser-tRNA-synth_IIa"/>
    <property type="match status" value="1"/>
</dbReference>
<evidence type="ECO:0000256" key="6">
    <source>
        <dbReference type="ARBA" id="ARBA00022741"/>
    </source>
</evidence>
<comment type="caution">
    <text evidence="17">The sequence shown here is derived from an EMBL/GenBank/DDBJ whole genome shotgun (WGS) entry which is preliminary data.</text>
</comment>
<evidence type="ECO:0000256" key="3">
    <source>
        <dbReference type="ARBA" id="ARBA00010728"/>
    </source>
</evidence>
<dbReference type="InterPro" id="IPR033729">
    <property type="entry name" value="SerRS_core"/>
</dbReference>
<dbReference type="PRINTS" id="PR00981">
    <property type="entry name" value="TRNASYNTHSER"/>
</dbReference>
<feature type="domain" description="Aminoacyl-transfer RNA synthetases class-II family profile" evidence="16">
    <location>
        <begin position="134"/>
        <end position="403"/>
    </location>
</feature>
<dbReference type="InterPro" id="IPR006195">
    <property type="entry name" value="aa-tRNA-synth_II"/>
</dbReference>
<dbReference type="InterPro" id="IPR015866">
    <property type="entry name" value="Ser-tRNA-synth_1_N"/>
</dbReference>
<dbReference type="AlphaFoldDB" id="A0A2N5ZGA2"/>
<dbReference type="Gene3D" id="1.10.287.40">
    <property type="entry name" value="Serine-tRNA synthetase, tRNA binding domain"/>
    <property type="match status" value="1"/>
</dbReference>
<proteinExistence type="inferred from homology"/>
<dbReference type="PANTHER" id="PTHR43697:SF1">
    <property type="entry name" value="SERINE--TRNA LIGASE"/>
    <property type="match status" value="1"/>
</dbReference>
<accession>A0A2N5ZGA2</accession>
<keyword evidence="8 12" id="KW-0648">Protein biosynthesis</keyword>
<dbReference type="PROSITE" id="PS50862">
    <property type="entry name" value="AA_TRNA_LIGASE_II"/>
    <property type="match status" value="1"/>
</dbReference>
<dbReference type="GO" id="GO:0016260">
    <property type="term" value="P:selenocysteine biosynthetic process"/>
    <property type="evidence" value="ECO:0007669"/>
    <property type="project" value="UniProtKB-UniRule"/>
</dbReference>
<dbReference type="InterPro" id="IPR010978">
    <property type="entry name" value="tRNA-bd_arm"/>
</dbReference>
<keyword evidence="7 12" id="KW-0067">ATP-binding</keyword>
<comment type="catalytic activity">
    <reaction evidence="11 12">
        <text>tRNA(Ser) + L-serine + ATP = L-seryl-tRNA(Ser) + AMP + diphosphate + H(+)</text>
        <dbReference type="Rhea" id="RHEA:12292"/>
        <dbReference type="Rhea" id="RHEA-COMP:9669"/>
        <dbReference type="Rhea" id="RHEA-COMP:9703"/>
        <dbReference type="ChEBI" id="CHEBI:15378"/>
        <dbReference type="ChEBI" id="CHEBI:30616"/>
        <dbReference type="ChEBI" id="CHEBI:33019"/>
        <dbReference type="ChEBI" id="CHEBI:33384"/>
        <dbReference type="ChEBI" id="CHEBI:78442"/>
        <dbReference type="ChEBI" id="CHEBI:78533"/>
        <dbReference type="ChEBI" id="CHEBI:456215"/>
        <dbReference type="EC" id="6.1.1.11"/>
    </reaction>
</comment>
<comment type="catalytic activity">
    <reaction evidence="10 12">
        <text>tRNA(Sec) + L-serine + ATP = L-seryl-tRNA(Sec) + AMP + diphosphate + H(+)</text>
        <dbReference type="Rhea" id="RHEA:42580"/>
        <dbReference type="Rhea" id="RHEA-COMP:9742"/>
        <dbReference type="Rhea" id="RHEA-COMP:10128"/>
        <dbReference type="ChEBI" id="CHEBI:15378"/>
        <dbReference type="ChEBI" id="CHEBI:30616"/>
        <dbReference type="ChEBI" id="CHEBI:33019"/>
        <dbReference type="ChEBI" id="CHEBI:33384"/>
        <dbReference type="ChEBI" id="CHEBI:78442"/>
        <dbReference type="ChEBI" id="CHEBI:78533"/>
        <dbReference type="ChEBI" id="CHEBI:456215"/>
        <dbReference type="EC" id="6.1.1.11"/>
    </reaction>
</comment>
<evidence type="ECO:0000256" key="12">
    <source>
        <dbReference type="HAMAP-Rule" id="MF_00176"/>
    </source>
</evidence>
<dbReference type="NCBIfam" id="TIGR00414">
    <property type="entry name" value="serS"/>
    <property type="match status" value="1"/>
</dbReference>
<protein>
    <recommendedName>
        <fullName evidence="12">Serine--tRNA ligase</fullName>
        <ecNumber evidence="12">6.1.1.11</ecNumber>
    </recommendedName>
    <alternativeName>
        <fullName evidence="12">Seryl-tRNA synthetase</fullName>
        <shortName evidence="12">SerRS</shortName>
    </alternativeName>
    <alternativeName>
        <fullName evidence="12">Seryl-tRNA(Ser/Sec) synthetase</fullName>
    </alternativeName>
</protein>
<sequence length="418" mass="48065">MLDIKMIRENPEEVEKKLKTRDDKISWGELLELDKKRKENQAELDELKSVRNKKNKEIAKAEDKKAVIDSVRELSSNIKDLEMSQKEVENSINEILAVIPNIPSEDVPISFDEEDAKTIKIWGDIPEFDFEIKDHVDIADGLKMLDFERAAKMSGARFALYRGEGARLERALLNFMLDVQTTKHGYTEFMTPYLVNAQSLFTTSNLPKFEEDLFKTQDDLYLLPTSEVSLVNIHRDDIISQEELPIKYTGYTPCFRREAGSYGKDLRGLIRTHQFNKVELVQFVHPDRSSDALEEIVSHAEKILELLNIPYRRQMLVTGDISNASSMTIDLEVWIPTQNKYREVSSCSNCTDFQARRGNIRFKEKDGKLRFVHTLNGSGLATSRLLPAIIELNQTEEGYIIVPEVLRPYMNGIEKIAK</sequence>
<feature type="coiled-coil region" evidence="15">
    <location>
        <begin position="30"/>
        <end position="91"/>
    </location>
</feature>
<gene>
    <name evidence="12" type="primary">serS</name>
    <name evidence="17" type="ORF">C0601_06780</name>
</gene>
<evidence type="ECO:0000313" key="17">
    <source>
        <dbReference type="EMBL" id="PLX17730.1"/>
    </source>
</evidence>
<dbReference type="InterPro" id="IPR045864">
    <property type="entry name" value="aa-tRNA-synth_II/BPL/LPL"/>
</dbReference>
<dbReference type="SUPFAM" id="SSF46589">
    <property type="entry name" value="tRNA-binding arm"/>
    <property type="match status" value="1"/>
</dbReference>
<comment type="pathway">
    <text evidence="2 12">Aminoacyl-tRNA biosynthesis; selenocysteinyl-tRNA(Sec) biosynthesis; L-seryl-tRNA(Sec) from L-serine and tRNA(Sec): step 1/1.</text>
</comment>
<dbReference type="EC" id="6.1.1.11" evidence="12"/>
<keyword evidence="9 12" id="KW-0030">Aminoacyl-tRNA synthetase</keyword>
<dbReference type="GO" id="GO:0005737">
    <property type="term" value="C:cytoplasm"/>
    <property type="evidence" value="ECO:0007669"/>
    <property type="project" value="UniProtKB-SubCell"/>
</dbReference>
<comment type="subcellular location">
    <subcellularLocation>
        <location evidence="1 12">Cytoplasm</location>
    </subcellularLocation>
</comment>
<dbReference type="Gene3D" id="3.30.930.10">
    <property type="entry name" value="Bira Bifunctional Protein, Domain 2"/>
    <property type="match status" value="1"/>
</dbReference>
<reference evidence="17 18" key="1">
    <citation type="submission" date="2017-11" db="EMBL/GenBank/DDBJ databases">
        <title>Genome-resolved metagenomics identifies genetic mobility, metabolic interactions, and unexpected diversity in perchlorate-reducing communities.</title>
        <authorList>
            <person name="Barnum T.P."/>
            <person name="Figueroa I.A."/>
            <person name="Carlstrom C.I."/>
            <person name="Lucas L.N."/>
            <person name="Engelbrektson A.L."/>
            <person name="Coates J.D."/>
        </authorList>
    </citation>
    <scope>NUCLEOTIDE SEQUENCE [LARGE SCALE GENOMIC DNA]</scope>
    <source>
        <strain evidence="17">BM706</strain>
    </source>
</reference>
<comment type="function">
    <text evidence="12">Catalyzes the attachment of serine to tRNA(Ser). Is also able to aminoacylate tRNA(Sec) with serine, to form the misacylated tRNA L-seryl-tRNA(Sec), which will be further converted into selenocysteinyl-tRNA(Sec).</text>
</comment>